<dbReference type="InterPro" id="IPR043129">
    <property type="entry name" value="ATPase_NBD"/>
</dbReference>
<dbReference type="InterPro" id="IPR002821">
    <property type="entry name" value="Hydantoinase_A"/>
</dbReference>
<proteinExistence type="predicted"/>
<name>A0A2N1PNL2_9BACT</name>
<dbReference type="InterPro" id="IPR045079">
    <property type="entry name" value="Oxoprolinase-like"/>
</dbReference>
<dbReference type="Pfam" id="PF01968">
    <property type="entry name" value="Hydantoinase_A"/>
    <property type="match status" value="1"/>
</dbReference>
<feature type="domain" description="Hydantoinase/oxoprolinase N-terminal" evidence="2">
    <location>
        <begin position="9"/>
        <end position="183"/>
    </location>
</feature>
<sequence length="585" mass="61793">MQSANFKYRIGLDLGGTNLDGAILRDNELISTVKIAVASETPDIGNFSEMRRSRLTEDICRAINELVSAAGVGVNEIHSVNISTTLATNSVVTESFRPAAMAVQSGPGLPASFFRTPGPWLELSGYTDHRGLHVGPLDDDEICEGIERILSLEPDIEALGIACKFSTRNPETEKRIADIASQKGFSTVSCGYTLSGNPGFPARVGTVFLNASLGCEMASFANEVGAAVSELGILPEKIALLRADGSVMALDQAGANAVLTVGSGPGASVNGALALLKRAGLHGGGDLLVLDIGGTTTDAAFIAGDDPIFQPFGMEIGRYPTLVQSLLTPSIAIGGDWRLGGAGEFLPPAEDRRPLCRGGGELTLTDAMLANEDSLDAHESVIWMGRAALKIHSAVSHELEKINSKPIYTLRELMLRRSFAPEAILVMGAPARAMLPWLQKVFGVPCHLCPFHPVANAVGAACAVASEEATLIANTLAGTMSIPQFGISRRIGRGYRLEDGREELAELLGAGHGRVSFSEESCFSMIDYELGRGRNIRLRARVVHDTADIVIKTVYGRALPEDTVSGDTVALNTVALNTVTGESLS</sequence>
<dbReference type="InterPro" id="IPR008040">
    <property type="entry name" value="Hydant_A_N"/>
</dbReference>
<evidence type="ECO:0000313" key="3">
    <source>
        <dbReference type="EMBL" id="PKK89909.1"/>
    </source>
</evidence>
<dbReference type="PANTHER" id="PTHR11365">
    <property type="entry name" value="5-OXOPROLINASE RELATED"/>
    <property type="match status" value="1"/>
</dbReference>
<feature type="domain" description="Hydantoinase A/oxoprolinase" evidence="1">
    <location>
        <begin position="203"/>
        <end position="369"/>
    </location>
</feature>
<evidence type="ECO:0000313" key="4">
    <source>
        <dbReference type="Proteomes" id="UP000233256"/>
    </source>
</evidence>
<dbReference type="GO" id="GO:0017168">
    <property type="term" value="F:5-oxoprolinase (ATP-hydrolyzing) activity"/>
    <property type="evidence" value="ECO:0007669"/>
    <property type="project" value="TreeGrafter"/>
</dbReference>
<reference evidence="3 4" key="1">
    <citation type="journal article" date="2017" name="ISME J.">
        <title>Potential for microbial H2 and metal transformations associated with novel bacteria and archaea in deep terrestrial subsurface sediments.</title>
        <authorList>
            <person name="Hernsdorf A.W."/>
            <person name="Amano Y."/>
            <person name="Miyakawa K."/>
            <person name="Ise K."/>
            <person name="Suzuki Y."/>
            <person name="Anantharaman K."/>
            <person name="Probst A."/>
            <person name="Burstein D."/>
            <person name="Thomas B.C."/>
            <person name="Banfield J.F."/>
        </authorList>
    </citation>
    <scope>NUCLEOTIDE SEQUENCE [LARGE SCALE GENOMIC DNA]</scope>
    <source>
        <strain evidence="3">HGW-Wallbacteria-1</strain>
    </source>
</reference>
<gene>
    <name evidence="3" type="ORF">CVV64_12215</name>
</gene>
<dbReference type="Proteomes" id="UP000233256">
    <property type="component" value="Unassembled WGS sequence"/>
</dbReference>
<organism evidence="3 4">
    <name type="scientific">Candidatus Wallbacteria bacterium HGW-Wallbacteria-1</name>
    <dbReference type="NCBI Taxonomy" id="2013854"/>
    <lineage>
        <taxon>Bacteria</taxon>
        <taxon>Candidatus Walliibacteriota</taxon>
    </lineage>
</organism>
<evidence type="ECO:0008006" key="5">
    <source>
        <dbReference type="Google" id="ProtNLM"/>
    </source>
</evidence>
<protein>
    <recommendedName>
        <fullName evidence="5">Hydantoinase</fullName>
    </recommendedName>
</protein>
<dbReference type="AlphaFoldDB" id="A0A2N1PNL2"/>
<dbReference type="EMBL" id="PGXC01000010">
    <property type="protein sequence ID" value="PKK89909.1"/>
    <property type="molecule type" value="Genomic_DNA"/>
</dbReference>
<evidence type="ECO:0000259" key="1">
    <source>
        <dbReference type="Pfam" id="PF01968"/>
    </source>
</evidence>
<dbReference type="SUPFAM" id="SSF53067">
    <property type="entry name" value="Actin-like ATPase domain"/>
    <property type="match status" value="1"/>
</dbReference>
<dbReference type="Pfam" id="PF05378">
    <property type="entry name" value="Hydant_A_N"/>
    <property type="match status" value="1"/>
</dbReference>
<evidence type="ECO:0000259" key="2">
    <source>
        <dbReference type="Pfam" id="PF05378"/>
    </source>
</evidence>
<dbReference type="PANTHER" id="PTHR11365:SF2">
    <property type="entry name" value="5-OXOPROLINASE"/>
    <property type="match status" value="1"/>
</dbReference>
<dbReference type="GO" id="GO:0005829">
    <property type="term" value="C:cytosol"/>
    <property type="evidence" value="ECO:0007669"/>
    <property type="project" value="TreeGrafter"/>
</dbReference>
<dbReference type="GO" id="GO:0006749">
    <property type="term" value="P:glutathione metabolic process"/>
    <property type="evidence" value="ECO:0007669"/>
    <property type="project" value="TreeGrafter"/>
</dbReference>
<comment type="caution">
    <text evidence="3">The sequence shown here is derived from an EMBL/GenBank/DDBJ whole genome shotgun (WGS) entry which is preliminary data.</text>
</comment>
<accession>A0A2N1PNL2</accession>